<reference evidence="10" key="2">
    <citation type="journal article" date="2021" name="PeerJ">
        <title>Extensive microbial diversity within the chicken gut microbiome revealed by metagenomics and culture.</title>
        <authorList>
            <person name="Gilroy R."/>
            <person name="Ravi A."/>
            <person name="Getino M."/>
            <person name="Pursley I."/>
            <person name="Horton D.L."/>
            <person name="Alikhan N.F."/>
            <person name="Baker D."/>
            <person name="Gharbi K."/>
            <person name="Hall N."/>
            <person name="Watson M."/>
            <person name="Adriaenssens E.M."/>
            <person name="Foster-Nyarko E."/>
            <person name="Jarju S."/>
            <person name="Secka A."/>
            <person name="Antonio M."/>
            <person name="Oren A."/>
            <person name="Chaudhuri R.R."/>
            <person name="La Ragione R."/>
            <person name="Hildebrand F."/>
            <person name="Pallen M.J."/>
        </authorList>
    </citation>
    <scope>NUCLEOTIDE SEQUENCE</scope>
    <source>
        <strain evidence="10">CHK181-108</strain>
    </source>
</reference>
<evidence type="ECO:0000256" key="2">
    <source>
        <dbReference type="ARBA" id="ARBA00022475"/>
    </source>
</evidence>
<dbReference type="Pfam" id="PF06580">
    <property type="entry name" value="His_kinase"/>
    <property type="match status" value="1"/>
</dbReference>
<evidence type="ECO:0000256" key="3">
    <source>
        <dbReference type="ARBA" id="ARBA00022692"/>
    </source>
</evidence>
<organism evidence="10 11">
    <name type="scientific">Candidatus Ornithomonoglobus intestinigallinarum</name>
    <dbReference type="NCBI Taxonomy" id="2840894"/>
    <lineage>
        <taxon>Bacteria</taxon>
        <taxon>Bacillati</taxon>
        <taxon>Bacillota</taxon>
        <taxon>Clostridia</taxon>
        <taxon>Candidatus Ornithomonoglobus</taxon>
    </lineage>
</organism>
<dbReference type="GO" id="GO:0005886">
    <property type="term" value="C:plasma membrane"/>
    <property type="evidence" value="ECO:0007669"/>
    <property type="project" value="UniProtKB-SubCell"/>
</dbReference>
<evidence type="ECO:0000256" key="4">
    <source>
        <dbReference type="ARBA" id="ARBA00022989"/>
    </source>
</evidence>
<keyword evidence="10" id="KW-0808">Transferase</keyword>
<dbReference type="PANTHER" id="PTHR34220:SF7">
    <property type="entry name" value="SENSOR HISTIDINE KINASE YPDA"/>
    <property type="match status" value="1"/>
</dbReference>
<feature type="domain" description="Cache" evidence="8">
    <location>
        <begin position="56"/>
        <end position="287"/>
    </location>
</feature>
<evidence type="ECO:0000256" key="1">
    <source>
        <dbReference type="ARBA" id="ARBA00004651"/>
    </source>
</evidence>
<name>A0A9D1KQY8_9FIRM</name>
<feature type="domain" description="Signal transduction histidine kinase internal region" evidence="9">
    <location>
        <begin position="393"/>
        <end position="470"/>
    </location>
</feature>
<comment type="subcellular location">
    <subcellularLocation>
        <location evidence="1">Cell membrane</location>
        <topology evidence="1">Multi-pass membrane protein</topology>
    </subcellularLocation>
</comment>
<dbReference type="InterPro" id="IPR003594">
    <property type="entry name" value="HATPase_dom"/>
</dbReference>
<dbReference type="Pfam" id="PF02743">
    <property type="entry name" value="dCache_1"/>
    <property type="match status" value="1"/>
</dbReference>
<evidence type="ECO:0000259" key="9">
    <source>
        <dbReference type="Pfam" id="PF06580"/>
    </source>
</evidence>
<proteinExistence type="predicted"/>
<dbReference type="Gene3D" id="3.30.565.10">
    <property type="entry name" value="Histidine kinase-like ATPase, C-terminal domain"/>
    <property type="match status" value="1"/>
</dbReference>
<feature type="transmembrane region" description="Helical" evidence="6">
    <location>
        <begin position="20"/>
        <end position="42"/>
    </location>
</feature>
<dbReference type="InterPro" id="IPR050640">
    <property type="entry name" value="Bact_2-comp_sensor_kinase"/>
</dbReference>
<feature type="transmembrane region" description="Helical" evidence="6">
    <location>
        <begin position="300"/>
        <end position="326"/>
    </location>
</feature>
<evidence type="ECO:0000313" key="10">
    <source>
        <dbReference type="EMBL" id="HIT85052.1"/>
    </source>
</evidence>
<evidence type="ECO:0000256" key="6">
    <source>
        <dbReference type="SAM" id="Phobius"/>
    </source>
</evidence>
<evidence type="ECO:0000259" key="8">
    <source>
        <dbReference type="Pfam" id="PF02743"/>
    </source>
</evidence>
<gene>
    <name evidence="10" type="ORF">IAA60_03985</name>
</gene>
<feature type="domain" description="Histidine kinase/HSP90-like ATPase" evidence="7">
    <location>
        <begin position="490"/>
        <end position="569"/>
    </location>
</feature>
<dbReference type="PANTHER" id="PTHR34220">
    <property type="entry name" value="SENSOR HISTIDINE KINASE YPDA"/>
    <property type="match status" value="1"/>
</dbReference>
<evidence type="ECO:0000259" key="7">
    <source>
        <dbReference type="Pfam" id="PF02518"/>
    </source>
</evidence>
<dbReference type="Pfam" id="PF02518">
    <property type="entry name" value="HATPase_c"/>
    <property type="match status" value="1"/>
</dbReference>
<keyword evidence="5 6" id="KW-0472">Membrane</keyword>
<dbReference type="InterPro" id="IPR010559">
    <property type="entry name" value="Sig_transdc_His_kin_internal"/>
</dbReference>
<keyword evidence="10" id="KW-0418">Kinase</keyword>
<dbReference type="InterPro" id="IPR036890">
    <property type="entry name" value="HATPase_C_sf"/>
</dbReference>
<dbReference type="GO" id="GO:0000155">
    <property type="term" value="F:phosphorelay sensor kinase activity"/>
    <property type="evidence" value="ECO:0007669"/>
    <property type="project" value="InterPro"/>
</dbReference>
<evidence type="ECO:0000313" key="11">
    <source>
        <dbReference type="Proteomes" id="UP000824165"/>
    </source>
</evidence>
<dbReference type="InterPro" id="IPR033479">
    <property type="entry name" value="dCache_1"/>
</dbReference>
<keyword evidence="4 6" id="KW-1133">Transmembrane helix</keyword>
<reference evidence="10" key="1">
    <citation type="submission" date="2020-10" db="EMBL/GenBank/DDBJ databases">
        <authorList>
            <person name="Gilroy R."/>
        </authorList>
    </citation>
    <scope>NUCLEOTIDE SEQUENCE</scope>
    <source>
        <strain evidence="10">CHK181-108</strain>
    </source>
</reference>
<sequence>MRKRSGVWEKTVERLADTKFVLVLTGITTAVFIVFAFAYFILTQSSMKTEFIETTGSAICRVGENVSNMLVSAEMISETVFVNDMVQTALTEVGERRGHLSEYRELTSFAESLEYNRNIRVVLYVPDEKMYAADRLHFYPISEAVAEPWYSAVVSEEGRGLWTDGGMSMVGPVNEEVPVFSFVRLIKNRSDFRSGIGVVRVDVPASDITDFMGSVIIEGGSLVHLINDEGVSVISSDGNMQSSGLFTAEEMKTYFTESHGSFERKVDGEKRTVIYCRLSDMDWYVAADIPNKDVASYKTFMYTISVFSVMFALLIIFGILFVFLVYSRFINNKFQEMTGRINIENIETMSAPKHEKRGELYILEERINDAIVHIGRLTRAYYDAKLREEKALMTALQAQINPHFLYNTLDAINWVAIKNNNFEISSMISLLARYFRLSLGMGKNIVTLGNEIELIKVYVSIQQFRFKNRIDVEYNIKPELYGYSVPKMTLQPIVENAIIHGICRERVTNGRINITVVKENDRLYISVRDDGGGADEERINESILYGSRESDRCVKSGYGLHNVYERVMLFSDNDEGCGIKASAAEDETEITVIIKAKECS</sequence>
<keyword evidence="3 6" id="KW-0812">Transmembrane</keyword>
<dbReference type="Proteomes" id="UP000824165">
    <property type="component" value="Unassembled WGS sequence"/>
</dbReference>
<dbReference type="Gene3D" id="3.30.450.20">
    <property type="entry name" value="PAS domain"/>
    <property type="match status" value="1"/>
</dbReference>
<dbReference type="SUPFAM" id="SSF55874">
    <property type="entry name" value="ATPase domain of HSP90 chaperone/DNA topoisomerase II/histidine kinase"/>
    <property type="match status" value="1"/>
</dbReference>
<protein>
    <submittedName>
        <fullName evidence="10">Sensor histidine kinase</fullName>
    </submittedName>
</protein>
<comment type="caution">
    <text evidence="10">The sequence shown here is derived from an EMBL/GenBank/DDBJ whole genome shotgun (WGS) entry which is preliminary data.</text>
</comment>
<accession>A0A9D1KQY8</accession>
<keyword evidence="2" id="KW-1003">Cell membrane</keyword>
<dbReference type="EMBL" id="DVLU01000034">
    <property type="protein sequence ID" value="HIT85052.1"/>
    <property type="molecule type" value="Genomic_DNA"/>
</dbReference>
<evidence type="ECO:0000256" key="5">
    <source>
        <dbReference type="ARBA" id="ARBA00023136"/>
    </source>
</evidence>
<dbReference type="AlphaFoldDB" id="A0A9D1KQY8"/>